<dbReference type="SUPFAM" id="SSF116726">
    <property type="entry name" value="TrkA C-terminal domain-like"/>
    <property type="match status" value="2"/>
</dbReference>
<feature type="domain" description="RCK N-terminal" evidence="6">
    <location>
        <begin position="72"/>
        <end position="189"/>
    </location>
</feature>
<dbReference type="Gene3D" id="3.40.50.720">
    <property type="entry name" value="NAD(P)-binding Rossmann-like Domain"/>
    <property type="match status" value="1"/>
</dbReference>
<keyword evidence="5" id="KW-0406">Ion transport</keyword>
<organism evidence="8">
    <name type="scientific">marine sediment metagenome</name>
    <dbReference type="NCBI Taxonomy" id="412755"/>
    <lineage>
        <taxon>unclassified sequences</taxon>
        <taxon>metagenomes</taxon>
        <taxon>ecological metagenomes</taxon>
    </lineage>
</organism>
<dbReference type="PANTHER" id="PTHR43833:SF5">
    <property type="entry name" value="TRK SYSTEM POTASSIUM UPTAKE PROTEIN TRKA"/>
    <property type="match status" value="1"/>
</dbReference>
<dbReference type="InterPro" id="IPR050721">
    <property type="entry name" value="Trk_Ktr_HKT_K-transport"/>
</dbReference>
<evidence type="ECO:0000256" key="2">
    <source>
        <dbReference type="ARBA" id="ARBA00022538"/>
    </source>
</evidence>
<dbReference type="InterPro" id="IPR006036">
    <property type="entry name" value="K_uptake_TrkA"/>
</dbReference>
<keyword evidence="2" id="KW-0633">Potassium transport</keyword>
<dbReference type="GO" id="GO:0005886">
    <property type="term" value="C:plasma membrane"/>
    <property type="evidence" value="ECO:0007669"/>
    <property type="project" value="InterPro"/>
</dbReference>
<protein>
    <recommendedName>
        <fullName evidence="9">RCK N-terminal domain-containing protein</fullName>
    </recommendedName>
</protein>
<sequence length="270" mass="29230">IKEDSHLVGRKLSSFQDFEHALLVGVIVRGEEVIIPSGQDTIQSKDLLYCVTHRDEISTLFGLLNVREGGGLHRIVIVGGGTTGLALAMSLDKTNINTKIIEKDSQRCLELAEKLAKVIVLNGDGTDRDFLTEENIADVDVMVVITGDEENNVLISLLGKALGAKKTVTRIGKLSYIPLVSAIGIDTVVSPRLSAIRAILQFIRKGKVVCVAPLKAEAAEVIEFEALETSDIVNTPLSKVKFPKEAIVGAIVRGEEIIIPRGHNMIKPHD</sequence>
<dbReference type="InterPro" id="IPR003148">
    <property type="entry name" value="RCK_N"/>
</dbReference>
<dbReference type="PRINTS" id="PR00335">
    <property type="entry name" value="KUPTAKETRKA"/>
</dbReference>
<evidence type="ECO:0000256" key="4">
    <source>
        <dbReference type="ARBA" id="ARBA00023027"/>
    </source>
</evidence>
<name>X0VFD5_9ZZZZ</name>
<evidence type="ECO:0000259" key="6">
    <source>
        <dbReference type="PROSITE" id="PS51201"/>
    </source>
</evidence>
<dbReference type="Pfam" id="PF02254">
    <property type="entry name" value="TrkA_N"/>
    <property type="match status" value="1"/>
</dbReference>
<dbReference type="GO" id="GO:0015079">
    <property type="term" value="F:potassium ion transmembrane transporter activity"/>
    <property type="evidence" value="ECO:0007669"/>
    <property type="project" value="InterPro"/>
</dbReference>
<dbReference type="InterPro" id="IPR006037">
    <property type="entry name" value="RCK_C"/>
</dbReference>
<feature type="non-terminal residue" evidence="8">
    <location>
        <position position="1"/>
    </location>
</feature>
<feature type="domain" description="RCK C-terminal" evidence="7">
    <location>
        <begin position="1"/>
        <end position="66"/>
    </location>
</feature>
<evidence type="ECO:0000259" key="7">
    <source>
        <dbReference type="PROSITE" id="PS51202"/>
    </source>
</evidence>
<dbReference type="InterPro" id="IPR036291">
    <property type="entry name" value="NAD(P)-bd_dom_sf"/>
</dbReference>
<dbReference type="PROSITE" id="PS51201">
    <property type="entry name" value="RCK_N"/>
    <property type="match status" value="1"/>
</dbReference>
<dbReference type="InterPro" id="IPR036721">
    <property type="entry name" value="RCK_C_sf"/>
</dbReference>
<evidence type="ECO:0000313" key="8">
    <source>
        <dbReference type="EMBL" id="GAG11188.1"/>
    </source>
</evidence>
<dbReference type="PANTHER" id="PTHR43833">
    <property type="entry name" value="POTASSIUM CHANNEL PROTEIN 2-RELATED-RELATED"/>
    <property type="match status" value="1"/>
</dbReference>
<evidence type="ECO:0008006" key="9">
    <source>
        <dbReference type="Google" id="ProtNLM"/>
    </source>
</evidence>
<evidence type="ECO:0000256" key="3">
    <source>
        <dbReference type="ARBA" id="ARBA00022958"/>
    </source>
</evidence>
<dbReference type="AlphaFoldDB" id="X0VFD5"/>
<dbReference type="EMBL" id="BARS01022101">
    <property type="protein sequence ID" value="GAG11188.1"/>
    <property type="molecule type" value="Genomic_DNA"/>
</dbReference>
<evidence type="ECO:0000256" key="1">
    <source>
        <dbReference type="ARBA" id="ARBA00022448"/>
    </source>
</evidence>
<dbReference type="Pfam" id="PF02080">
    <property type="entry name" value="TrkA_C"/>
    <property type="match status" value="1"/>
</dbReference>
<proteinExistence type="predicted"/>
<dbReference type="Gene3D" id="3.30.70.1450">
    <property type="entry name" value="Regulator of K+ conductance, C-terminal domain"/>
    <property type="match status" value="2"/>
</dbReference>
<reference evidence="8" key="1">
    <citation type="journal article" date="2014" name="Front. Microbiol.">
        <title>High frequency of phylogenetically diverse reductive dehalogenase-homologous genes in deep subseafloor sedimentary metagenomes.</title>
        <authorList>
            <person name="Kawai M."/>
            <person name="Futagami T."/>
            <person name="Toyoda A."/>
            <person name="Takaki Y."/>
            <person name="Nishi S."/>
            <person name="Hori S."/>
            <person name="Arai W."/>
            <person name="Tsubouchi T."/>
            <person name="Morono Y."/>
            <person name="Uchiyama I."/>
            <person name="Ito T."/>
            <person name="Fujiyama A."/>
            <person name="Inagaki F."/>
            <person name="Takami H."/>
        </authorList>
    </citation>
    <scope>NUCLEOTIDE SEQUENCE</scope>
    <source>
        <strain evidence="8">Expedition CK06-06</strain>
    </source>
</reference>
<feature type="domain" description="RCK C-terminal" evidence="7">
    <location>
        <begin position="209"/>
        <end position="270"/>
    </location>
</feature>
<keyword evidence="4" id="KW-0520">NAD</keyword>
<feature type="non-terminal residue" evidence="8">
    <location>
        <position position="270"/>
    </location>
</feature>
<dbReference type="PROSITE" id="PS51202">
    <property type="entry name" value="RCK_C"/>
    <property type="match status" value="2"/>
</dbReference>
<evidence type="ECO:0000256" key="5">
    <source>
        <dbReference type="ARBA" id="ARBA00023065"/>
    </source>
</evidence>
<keyword evidence="1" id="KW-0813">Transport</keyword>
<gene>
    <name evidence="8" type="ORF">S01H1_35367</name>
</gene>
<comment type="caution">
    <text evidence="8">The sequence shown here is derived from an EMBL/GenBank/DDBJ whole genome shotgun (WGS) entry which is preliminary data.</text>
</comment>
<dbReference type="SUPFAM" id="SSF51735">
    <property type="entry name" value="NAD(P)-binding Rossmann-fold domains"/>
    <property type="match status" value="1"/>
</dbReference>
<keyword evidence="3" id="KW-0630">Potassium</keyword>
<accession>X0VFD5</accession>